<evidence type="ECO:0000256" key="1">
    <source>
        <dbReference type="SAM" id="Phobius"/>
    </source>
</evidence>
<keyword evidence="3" id="KW-1185">Reference proteome</keyword>
<feature type="transmembrane region" description="Helical" evidence="1">
    <location>
        <begin position="194"/>
        <end position="211"/>
    </location>
</feature>
<evidence type="ECO:0000313" key="3">
    <source>
        <dbReference type="Proteomes" id="UP001271640"/>
    </source>
</evidence>
<dbReference type="EMBL" id="VCDP01000040">
    <property type="protein sequence ID" value="MDX7999823.1"/>
    <property type="molecule type" value="Genomic_DNA"/>
</dbReference>
<name>A0ABU4SMD9_9GAMM</name>
<comment type="caution">
    <text evidence="2">The sequence shown here is derived from an EMBL/GenBank/DDBJ whole genome shotgun (WGS) entry which is preliminary data.</text>
</comment>
<reference evidence="3" key="1">
    <citation type="journal article" date="2024" name="Toxins">
        <title>Genome Sequence Analysis of Native Xenorhabdus Strains Isolated from Entomopathogenic Nematodes in Argentina.</title>
        <authorList>
            <person name="Palma L."/>
            <person name="Frizzo L."/>
            <person name="Kaiser S."/>
            <person name="Berry C."/>
            <person name="Caballero P."/>
            <person name="Bode H.B."/>
            <person name="Del Valle E.E."/>
        </authorList>
    </citation>
    <scope>NUCLEOTIDE SEQUENCE [LARGE SCALE GENOMIC DNA]</scope>
    <source>
        <strain evidence="3">Reich</strain>
    </source>
</reference>
<feature type="transmembrane region" description="Helical" evidence="1">
    <location>
        <begin position="217"/>
        <end position="239"/>
    </location>
</feature>
<proteinExistence type="predicted"/>
<sequence>MRFTHDKKIRKSIIKLFTLTEQVTLLKSFALVKNETSDDFTSWIKWLAYENMESVKRATLFFIIIAIALYIMTSKTNWLNYLFPIYLSVSFLRILEQAKNIGYSYSIGIKLFLFALTNRIFFKPRSEHNSSEPINKKRKKIYIEKNTKLRKLIIKTFTFKEQLALIRNFSFERETTDGNFLAWIIIDSDASFSSSRMMLICIFILFIVTIIQQPDAIYYISIIFLIVMLPISILTPIILNHCITGYKFITCIKLSYFQIKVKLSKL</sequence>
<dbReference type="RefSeq" id="WP_319926540.1">
    <property type="nucleotide sequence ID" value="NZ_VCDP01000040.1"/>
</dbReference>
<organism evidence="2 3">
    <name type="scientific">Xenorhabdus littoralis</name>
    <dbReference type="NCBI Taxonomy" id="2582835"/>
    <lineage>
        <taxon>Bacteria</taxon>
        <taxon>Pseudomonadati</taxon>
        <taxon>Pseudomonadota</taxon>
        <taxon>Gammaproteobacteria</taxon>
        <taxon>Enterobacterales</taxon>
        <taxon>Morganellaceae</taxon>
        <taxon>Xenorhabdus</taxon>
    </lineage>
</organism>
<accession>A0ABU4SMD9</accession>
<dbReference type="Proteomes" id="UP001271640">
    <property type="component" value="Unassembled WGS sequence"/>
</dbReference>
<protein>
    <submittedName>
        <fullName evidence="2">Uncharacterized protein</fullName>
    </submittedName>
</protein>
<feature type="transmembrane region" description="Helical" evidence="1">
    <location>
        <begin position="101"/>
        <end position="122"/>
    </location>
</feature>
<keyword evidence="1" id="KW-1133">Transmembrane helix</keyword>
<evidence type="ECO:0000313" key="2">
    <source>
        <dbReference type="EMBL" id="MDX7999823.1"/>
    </source>
</evidence>
<feature type="transmembrane region" description="Helical" evidence="1">
    <location>
        <begin position="54"/>
        <end position="71"/>
    </location>
</feature>
<keyword evidence="1" id="KW-0812">Transmembrane</keyword>
<keyword evidence="1" id="KW-0472">Membrane</keyword>
<gene>
    <name evidence="2" type="ORF">FE394_11540</name>
</gene>